<protein>
    <submittedName>
        <fullName evidence="3">Alpha/beta fold hydrolase</fullName>
    </submittedName>
</protein>
<dbReference type="GO" id="GO:0016787">
    <property type="term" value="F:hydrolase activity"/>
    <property type="evidence" value="ECO:0007669"/>
    <property type="project" value="UniProtKB-KW"/>
</dbReference>
<dbReference type="RefSeq" id="WP_117397580.1">
    <property type="nucleotide sequence ID" value="NZ_QVNQ01000001.1"/>
</dbReference>
<dbReference type="PANTHER" id="PTHR43329">
    <property type="entry name" value="EPOXIDE HYDROLASE"/>
    <property type="match status" value="1"/>
</dbReference>
<sequence>MREQRVRSGEIQLAVRVRGEEHRSTVVLVHGYPDTGAVWDEVADRLAGRFRVVVYDVRGAGASTSPSDPADYGLDALVGDLGAVLDGVGAGEPVHLVGHDWGSVQGWEAVIGDRLRHRIKSFTSISGPDGRHMAAWIARTVRSGPRGVLQVADQAMRSAYMPVLVAPKVGEAMARLVALGFPQVLRMREGAAPRDGHPARTLPEDARNGLGLYRANLLRRGTSRDGDGRTDVPVQLIVPIRDRYASPSLLLSARGQATRLYVRRAPAGHWVARSHPDLIARWVAEFAEHVDGAPETPALARARANGRPTAPRSA</sequence>
<keyword evidence="4" id="KW-1185">Reference proteome</keyword>
<dbReference type="Proteomes" id="UP000262882">
    <property type="component" value="Unassembled WGS sequence"/>
</dbReference>
<evidence type="ECO:0000259" key="2">
    <source>
        <dbReference type="Pfam" id="PF00561"/>
    </source>
</evidence>
<feature type="domain" description="AB hydrolase-1" evidence="2">
    <location>
        <begin position="25"/>
        <end position="137"/>
    </location>
</feature>
<reference evidence="3 4" key="1">
    <citation type="submission" date="2018-08" db="EMBL/GenBank/DDBJ databases">
        <title>Actinomadura spongicola sp. nov., isolated from marine sponge Leucetta chagosensis.</title>
        <authorList>
            <person name="Li L."/>
            <person name="Lin H.W."/>
        </authorList>
    </citation>
    <scope>NUCLEOTIDE SEQUENCE [LARGE SCALE GENOMIC DNA]</scope>
    <source>
        <strain evidence="3 4">LHW52907</strain>
    </source>
</reference>
<organism evidence="3 4">
    <name type="scientific">Actinomadura spongiicola</name>
    <dbReference type="NCBI Taxonomy" id="2303421"/>
    <lineage>
        <taxon>Bacteria</taxon>
        <taxon>Bacillati</taxon>
        <taxon>Actinomycetota</taxon>
        <taxon>Actinomycetes</taxon>
        <taxon>Streptosporangiales</taxon>
        <taxon>Thermomonosporaceae</taxon>
        <taxon>Actinomadura</taxon>
    </lineage>
</organism>
<gene>
    <name evidence="3" type="ORF">D0T12_02445</name>
</gene>
<evidence type="ECO:0000313" key="4">
    <source>
        <dbReference type="Proteomes" id="UP000262882"/>
    </source>
</evidence>
<dbReference type="Gene3D" id="3.40.50.1820">
    <property type="entry name" value="alpha/beta hydrolase"/>
    <property type="match status" value="1"/>
</dbReference>
<dbReference type="InterPro" id="IPR000073">
    <property type="entry name" value="AB_hydrolase_1"/>
</dbReference>
<proteinExistence type="predicted"/>
<dbReference type="InterPro" id="IPR029058">
    <property type="entry name" value="AB_hydrolase_fold"/>
</dbReference>
<name>A0A372GPT4_9ACTN</name>
<accession>A0A372GPT4</accession>
<dbReference type="AlphaFoldDB" id="A0A372GPT4"/>
<dbReference type="PRINTS" id="PR00412">
    <property type="entry name" value="EPOXHYDRLASE"/>
</dbReference>
<dbReference type="SUPFAM" id="SSF53474">
    <property type="entry name" value="alpha/beta-Hydrolases"/>
    <property type="match status" value="1"/>
</dbReference>
<comment type="caution">
    <text evidence="3">The sequence shown here is derived from an EMBL/GenBank/DDBJ whole genome shotgun (WGS) entry which is preliminary data.</text>
</comment>
<keyword evidence="1 3" id="KW-0378">Hydrolase</keyword>
<dbReference type="Pfam" id="PF00561">
    <property type="entry name" value="Abhydrolase_1"/>
    <property type="match status" value="1"/>
</dbReference>
<dbReference type="InterPro" id="IPR000639">
    <property type="entry name" value="Epox_hydrolase-like"/>
</dbReference>
<evidence type="ECO:0000313" key="3">
    <source>
        <dbReference type="EMBL" id="RFS87129.1"/>
    </source>
</evidence>
<dbReference type="EMBL" id="QVNQ01000001">
    <property type="protein sequence ID" value="RFS87129.1"/>
    <property type="molecule type" value="Genomic_DNA"/>
</dbReference>
<dbReference type="OrthoDB" id="4220752at2"/>
<evidence type="ECO:0000256" key="1">
    <source>
        <dbReference type="ARBA" id="ARBA00022801"/>
    </source>
</evidence>